<evidence type="ECO:0000313" key="3">
    <source>
        <dbReference type="Proteomes" id="UP000594638"/>
    </source>
</evidence>
<accession>A0A8S0TCN0</accession>
<dbReference type="PANTHER" id="PTHR46328:SF35">
    <property type="entry name" value="PROTEIN FAR1-RELATED SEQUENCE 5-LIKE"/>
    <property type="match status" value="1"/>
</dbReference>
<gene>
    <name evidence="2" type="ORF">OLEA9_A034328</name>
</gene>
<protein>
    <recommendedName>
        <fullName evidence="1">FAR1 domain-containing protein</fullName>
    </recommendedName>
</protein>
<dbReference type="Proteomes" id="UP000594638">
    <property type="component" value="Unassembled WGS sequence"/>
</dbReference>
<dbReference type="Gramene" id="OE9A034328T1">
    <property type="protein sequence ID" value="OE9A034328C1"/>
    <property type="gene ID" value="OE9A034328"/>
</dbReference>
<reference evidence="2 3" key="1">
    <citation type="submission" date="2019-12" db="EMBL/GenBank/DDBJ databases">
        <authorList>
            <person name="Alioto T."/>
            <person name="Alioto T."/>
            <person name="Gomez Garrido J."/>
        </authorList>
    </citation>
    <scope>NUCLEOTIDE SEQUENCE [LARGE SCALE GENOMIC DNA]</scope>
</reference>
<feature type="domain" description="FAR1" evidence="1">
    <location>
        <begin position="79"/>
        <end position="162"/>
    </location>
</feature>
<evidence type="ECO:0000259" key="1">
    <source>
        <dbReference type="Pfam" id="PF03101"/>
    </source>
</evidence>
<name>A0A8S0TCN0_OLEEU</name>
<evidence type="ECO:0000313" key="2">
    <source>
        <dbReference type="EMBL" id="CAA3002000.1"/>
    </source>
</evidence>
<keyword evidence="3" id="KW-1185">Reference proteome</keyword>
<dbReference type="AlphaFoldDB" id="A0A8S0TCN0"/>
<dbReference type="Pfam" id="PF03101">
    <property type="entry name" value="FAR1"/>
    <property type="match status" value="1"/>
</dbReference>
<dbReference type="PANTHER" id="PTHR46328">
    <property type="entry name" value="FAR-RED IMPAIRED RESPONSIVE (FAR1) FAMILY PROTEIN-RELATED"/>
    <property type="match status" value="1"/>
</dbReference>
<dbReference type="OrthoDB" id="747268at2759"/>
<proteinExistence type="predicted"/>
<dbReference type="InterPro" id="IPR004330">
    <property type="entry name" value="FAR1_DNA_bnd_dom"/>
</dbReference>
<comment type="caution">
    <text evidence="2">The sequence shown here is derived from an EMBL/GenBank/DDBJ whole genome shotgun (WGS) entry which is preliminary data.</text>
</comment>
<dbReference type="EMBL" id="CACTIH010005800">
    <property type="protein sequence ID" value="CAA3002000.1"/>
    <property type="molecule type" value="Genomic_DNA"/>
</dbReference>
<organism evidence="2 3">
    <name type="scientific">Olea europaea subsp. europaea</name>
    <dbReference type="NCBI Taxonomy" id="158383"/>
    <lineage>
        <taxon>Eukaryota</taxon>
        <taxon>Viridiplantae</taxon>
        <taxon>Streptophyta</taxon>
        <taxon>Embryophyta</taxon>
        <taxon>Tracheophyta</taxon>
        <taxon>Spermatophyta</taxon>
        <taxon>Magnoliopsida</taxon>
        <taxon>eudicotyledons</taxon>
        <taxon>Gunneridae</taxon>
        <taxon>Pentapetalae</taxon>
        <taxon>asterids</taxon>
        <taxon>lamiids</taxon>
        <taxon>Lamiales</taxon>
        <taxon>Oleaceae</taxon>
        <taxon>Oleeae</taxon>
        <taxon>Olea</taxon>
    </lineage>
</organism>
<sequence>MCSSRNWKASPVQLKETHIGGDSRNMSNYTADKVPCDGVELISDFMGDDSLDGKMLVVEDEIIVLEVGMKFADDIEVFEFYKKYAYQVGFPVRKRNMKRGDDGMVRYVSFTCSREGQRSHNSQTSLNPTQTIETGCKARLTTCSDTRGIFRINVVHLEHNHKTSLV</sequence>